<evidence type="ECO:0000256" key="2">
    <source>
        <dbReference type="ARBA" id="ARBA00022475"/>
    </source>
</evidence>
<reference evidence="10" key="1">
    <citation type="submission" date="2017-04" db="EMBL/GenBank/DDBJ databases">
        <authorList>
            <person name="Varghese N."/>
            <person name="Submissions S."/>
        </authorList>
    </citation>
    <scope>NUCLEOTIDE SEQUENCE [LARGE SCALE GENOMIC DNA]</scope>
    <source>
        <strain evidence="10">VKM Ac-2121</strain>
    </source>
</reference>
<organism evidence="9 10">
    <name type="scientific">Rathayibacter oskolensis</name>
    <dbReference type="NCBI Taxonomy" id="1891671"/>
    <lineage>
        <taxon>Bacteria</taxon>
        <taxon>Bacillati</taxon>
        <taxon>Actinomycetota</taxon>
        <taxon>Actinomycetes</taxon>
        <taxon>Micrococcales</taxon>
        <taxon>Microbacteriaceae</taxon>
        <taxon>Rathayibacter</taxon>
    </lineage>
</organism>
<dbReference type="OrthoDB" id="3298527at2"/>
<evidence type="ECO:0000256" key="6">
    <source>
        <dbReference type="SAM" id="MobiDB-lite"/>
    </source>
</evidence>
<feature type="transmembrane region" description="Helical" evidence="7">
    <location>
        <begin position="34"/>
        <end position="54"/>
    </location>
</feature>
<dbReference type="Proteomes" id="UP000193711">
    <property type="component" value="Unassembled WGS sequence"/>
</dbReference>
<evidence type="ECO:0000259" key="8">
    <source>
        <dbReference type="Pfam" id="PF13396"/>
    </source>
</evidence>
<dbReference type="GO" id="GO:0005886">
    <property type="term" value="C:plasma membrane"/>
    <property type="evidence" value="ECO:0007669"/>
    <property type="project" value="UniProtKB-SubCell"/>
</dbReference>
<dbReference type="Pfam" id="PF13396">
    <property type="entry name" value="PLDc_N"/>
    <property type="match status" value="1"/>
</dbReference>
<accession>A0A1X7N4G4</accession>
<keyword evidence="3 7" id="KW-0812">Transmembrane</keyword>
<dbReference type="STRING" id="1891671.SAMN06295885_0719"/>
<keyword evidence="4 7" id="KW-1133">Transmembrane helix</keyword>
<dbReference type="RefSeq" id="WP_085475198.1">
    <property type="nucleotide sequence ID" value="NZ_FXBM01000001.1"/>
</dbReference>
<protein>
    <submittedName>
        <fullName evidence="9">Phospholipase_D-nuclease N-terminal</fullName>
    </submittedName>
</protein>
<evidence type="ECO:0000256" key="4">
    <source>
        <dbReference type="ARBA" id="ARBA00022989"/>
    </source>
</evidence>
<sequence>MGFLFSLLTIVLMVLALVDVVRQPDNVVRNLPKIVWILLIVFIPLIGVTIWFLLGHDWKKGDGASFVPGARTTPRLRRPKTPPPTIVVRPAPKTTEEQLADLEREEAHYARLAEEQRRRREGERPQDA</sequence>
<dbReference type="EMBL" id="FXBM01000001">
    <property type="protein sequence ID" value="SMH32275.1"/>
    <property type="molecule type" value="Genomic_DNA"/>
</dbReference>
<keyword evidence="5 7" id="KW-0472">Membrane</keyword>
<evidence type="ECO:0000256" key="7">
    <source>
        <dbReference type="SAM" id="Phobius"/>
    </source>
</evidence>
<name>A0A1X7N4G4_9MICO</name>
<feature type="region of interest" description="Disordered" evidence="6">
    <location>
        <begin position="69"/>
        <end position="94"/>
    </location>
</feature>
<dbReference type="AlphaFoldDB" id="A0A1X7N4G4"/>
<evidence type="ECO:0000256" key="1">
    <source>
        <dbReference type="ARBA" id="ARBA00004651"/>
    </source>
</evidence>
<evidence type="ECO:0000313" key="9">
    <source>
        <dbReference type="EMBL" id="SMH32275.1"/>
    </source>
</evidence>
<keyword evidence="10" id="KW-1185">Reference proteome</keyword>
<comment type="subcellular location">
    <subcellularLocation>
        <location evidence="1">Cell membrane</location>
        <topology evidence="1">Multi-pass membrane protein</topology>
    </subcellularLocation>
</comment>
<proteinExistence type="predicted"/>
<gene>
    <name evidence="9" type="ORF">SAMN06295885_0719</name>
</gene>
<evidence type="ECO:0000313" key="10">
    <source>
        <dbReference type="Proteomes" id="UP000193711"/>
    </source>
</evidence>
<keyword evidence="2" id="KW-1003">Cell membrane</keyword>
<evidence type="ECO:0000256" key="5">
    <source>
        <dbReference type="ARBA" id="ARBA00023136"/>
    </source>
</evidence>
<feature type="domain" description="Cardiolipin synthase N-terminal" evidence="8">
    <location>
        <begin position="11"/>
        <end position="55"/>
    </location>
</feature>
<dbReference type="InterPro" id="IPR027379">
    <property type="entry name" value="CLS_N"/>
</dbReference>
<evidence type="ECO:0000256" key="3">
    <source>
        <dbReference type="ARBA" id="ARBA00022692"/>
    </source>
</evidence>